<feature type="compositionally biased region" description="Basic and acidic residues" evidence="1">
    <location>
        <begin position="864"/>
        <end position="874"/>
    </location>
</feature>
<feature type="region of interest" description="Disordered" evidence="1">
    <location>
        <begin position="2060"/>
        <end position="2237"/>
    </location>
</feature>
<feature type="region of interest" description="Disordered" evidence="1">
    <location>
        <begin position="1733"/>
        <end position="1788"/>
    </location>
</feature>
<feature type="region of interest" description="Disordered" evidence="1">
    <location>
        <begin position="267"/>
        <end position="383"/>
    </location>
</feature>
<feature type="region of interest" description="Disordered" evidence="1">
    <location>
        <begin position="1265"/>
        <end position="1350"/>
    </location>
</feature>
<feature type="compositionally biased region" description="Low complexity" evidence="1">
    <location>
        <begin position="420"/>
        <end position="433"/>
    </location>
</feature>
<sequence length="2480" mass="253829">MTPKDPTSQPPTARAVYVSLYQQKKHRGAMKKGQRRTRASLRAKAAAALQREAQKSDYIDQEPRAAPPSSAADLPFRRGRPPAAKRRAKHSRVSRVDDDSQPSPPSVSSSAASASSPLPSSPPASLLSTRASSFALHSSDPAPAPSLPLSPPLVVREARGEVSSPPLLSLLSSSLDGGAPLAGANGKPRAAWTGLANADGEDADSVASSGASKTHECPPPAGKTLFTRMRALRRLPKASRERHAASETETPSAASYLGMLEAEEEGALGACEPPFTLRRDDESRGRTPRPPSALPTLLRRVVQQGDDECPPRTAGASRSPAASSAASDHVKAPACHAPSLSDVAPRGPSASGAEQPASAASPACQTAARRQEGGDGDFDADFACTGSAAADIGTAEGSVGESSLGRSPRCEEGDGIAFGESSETNSANATAASHPAPTRDTSQTDDASHARAPRLSAEADPRAGLQRAEALADDRQFEADVTPHAPTEAQNALDAPLTEAEASSPPQRTLQGLKDARQIGADCGGVGAAQPEGERSSDCDGRQPTDAPLTPAEGVDDASSERPFSCVGESDRVSPSPAAAPAACSLPQSHPGSSAFSSLPASSASPPPPHSGFSSAAFACPVDTSASPVGLSNFGPHASSLPPLSGAAWGFLPLGSPPVSAPPTQGPQGPPAPGYGLPSAFPPPPVEGGSGGQPPAHGLSGFPSNWGQALTWPLCFPQSLCPAAPAPSREVASPALRLPAGAALATPALFGGLPGAPALDFSGAQMAASTTDFSRDELRERHHFELQLMASSYGLFGETLERPRGEGEGEYEAHLRRQRAAAASGTAPPEFSPTGPEAPGSLGGAQPPLGLAFSFEGAGGFRAPDGERGDGHEADLYGLVPGGIPLDTTQACLPYLPQAAATLLPAAADSTPPRAPERRASRRAKGSLAKSSSFSSSSSTSAGSRARSPPASSPVRGEEGAGAAASPFPAESGGLADGQGVAKSGRKRRLPPSLAEQTDRNHKDFLLELLASRLESVKGVHMDRLRKTWVASWLVGRRRITRIFSFQKHGFFGAREQAIHRRQEALLHPELEDPARRRALANLVAVSDEELQQTAETLPFVVGVTYHRDSRSWIANHRRPMGKIVQRRKFAVAEFGFFEARYRAAAMMFCWNKQGRSQEPEDYDQGAAEAFNRQQRPQRPGEDAGFCFAHRSCSDNEPLYVLAPFDADACDEAMVLLAFICGSPWRKICRGQQCGDDPTLLEAATTIQSEKPLWRTRVRRGLDGEEVGAAVREDEGDDGVEPSPPRETPAGDARAYASETREANGAPLEEEAALEEGGAATPEASDARGPEVRVGTAAPGAGKRGRGGNSLAALPAEKRVCSAADKLAIGAEGDGGSGAPDRGHGAYAVPMAGIGDHAFAGMETFGLGSDSANRNAFPWANTSDPRLFVAPLPQRGFPFSPATLSTPGGAPQPPFQFPLPSMPPPGDAAQGGQKPREHEIHRQAQGDFFGYPASDAGSFVGAPAGAPLGGTSTASFSAAGGRGPEASSGDAARAGEGQNSFLVPAQAQRFHQSGGGFAPFAGGGDTGFGCAARPPEAFQGAPSEGGQNGLSFPQNAHLAKASYGAASGWGPNVPNAYVFYQGRGDPSAPDGIHSNPGWRHALPSNATHSQPSGHPGFHGASGHPGESAFPRDAPFYMVSAFSLAHAEARHAGFRDFGFLAGSPPNAQDFAHAGQPFATQPFVPFSPFPAASALPSGAPSRSQCSPAAASALTPSWRSVPPQPAADGAHAGGDGFLDRAPASAAEGAPRLSPHGANEFCADFASGAGASVYGGVPLWGGAFQPGDAAAAACASAAYASAAHAPEAHLVDASGDSMGSAAFASHPTSPRSHQPDAVGTETPGAASDDETPGAASDDETPGAASDDETPGAASDDETPGAASDDETPGAASDDETPGAASDDETPGAASDDETPAPHASKEETAAPRGGGAAAAAEADVEDAATPSDSCGIPTQGDEGGGVRGASSSEAFSGQKPNLPSKEKDEQSLSASRRSTADSISFLLSCRGSPFFSSLSGIPCALRSPSSSADFRRLEPDQSFHGDAVSGSLQSARDNDDNVARLSRELATAEASAAPLTPETQGSTLGGISHASSVSETQRDAGAQELRSENGAPLARFESRSGSETPYAGRHSEPSARPSAHVSEGLERPAATAGLDAILPFADSPAARGFSGDRETASGAERPGSEVENPADAECRPDWGAEGPRASPPCFGAWCSAWNPCGALGDCCGSKAIVDDQKASVAPEAAVPPLSAPPSSPSRSQSLSRTSMLSCLSPVAALVSGTLSASPRLREPADPLGETGESSDKRGQAADCNSGSQRDLCSSPSRGCAVEAPAEAESQTGIPAREEKGGNSKAGSHASFEVQTTLYRLAQDEATGDGSASYSPQKRAREASGENGQSGNAEERKHRRRGKARSPAARRGGQSKIEAATVEPGAAEQHSRAFFAG</sequence>
<feature type="compositionally biased region" description="Low complexity" evidence="1">
    <location>
        <begin position="42"/>
        <end position="51"/>
    </location>
</feature>
<evidence type="ECO:0008006" key="4">
    <source>
        <dbReference type="Google" id="ProtNLM"/>
    </source>
</evidence>
<feature type="compositionally biased region" description="Low complexity" evidence="1">
    <location>
        <begin position="926"/>
        <end position="950"/>
    </location>
</feature>
<feature type="compositionally biased region" description="Low complexity" evidence="1">
    <location>
        <begin position="348"/>
        <end position="368"/>
    </location>
</feature>
<feature type="region of interest" description="Disordered" evidence="1">
    <location>
        <begin position="395"/>
        <end position="612"/>
    </location>
</feature>
<evidence type="ECO:0000313" key="2">
    <source>
        <dbReference type="EMBL" id="PFH32571.1"/>
    </source>
</evidence>
<feature type="region of interest" description="Disordered" evidence="1">
    <location>
        <begin position="158"/>
        <end position="255"/>
    </location>
</feature>
<keyword evidence="3" id="KW-1185">Reference proteome</keyword>
<feature type="compositionally biased region" description="Low complexity" evidence="1">
    <location>
        <begin position="314"/>
        <end position="327"/>
    </location>
</feature>
<feature type="compositionally biased region" description="Low complexity" evidence="1">
    <location>
        <begin position="574"/>
        <end position="604"/>
    </location>
</feature>
<feature type="region of interest" description="Disordered" evidence="1">
    <location>
        <begin position="803"/>
        <end position="874"/>
    </location>
</feature>
<feature type="region of interest" description="Disordered" evidence="1">
    <location>
        <begin position="1568"/>
        <end position="1593"/>
    </location>
</feature>
<dbReference type="Gene3D" id="1.20.5.2050">
    <property type="match status" value="1"/>
</dbReference>
<dbReference type="KEGG" id="bbes:BESB_011830"/>
<feature type="compositionally biased region" description="Low complexity" evidence="1">
    <location>
        <begin position="106"/>
        <end position="126"/>
    </location>
</feature>
<dbReference type="GeneID" id="40306245"/>
<reference evidence="2 3" key="1">
    <citation type="submission" date="2017-09" db="EMBL/GenBank/DDBJ databases">
        <title>Genome sequencing of Besnoitia besnoiti strain Bb-Ger1.</title>
        <authorList>
            <person name="Schares G."/>
            <person name="Venepally P."/>
            <person name="Lorenzi H.A."/>
        </authorList>
    </citation>
    <scope>NUCLEOTIDE SEQUENCE [LARGE SCALE GENOMIC DNA]</scope>
    <source>
        <strain evidence="2 3">Bb-Ger1</strain>
    </source>
</reference>
<feature type="compositionally biased region" description="Polar residues" evidence="1">
    <location>
        <begin position="2346"/>
        <end position="2360"/>
    </location>
</feature>
<feature type="region of interest" description="Disordered" evidence="1">
    <location>
        <begin position="2273"/>
        <end position="2300"/>
    </location>
</feature>
<dbReference type="Proteomes" id="UP000224006">
    <property type="component" value="Chromosome IX"/>
</dbReference>
<feature type="compositionally biased region" description="Acidic residues" evidence="1">
    <location>
        <begin position="1883"/>
        <end position="1950"/>
    </location>
</feature>
<feature type="region of interest" description="Disordered" evidence="1">
    <location>
        <begin position="656"/>
        <end position="702"/>
    </location>
</feature>
<feature type="compositionally biased region" description="Basic and acidic residues" evidence="1">
    <location>
        <begin position="803"/>
        <end position="815"/>
    </location>
</feature>
<proteinExistence type="predicted"/>
<name>A0A2A9M8E6_BESBE</name>
<evidence type="ECO:0000313" key="3">
    <source>
        <dbReference type="Proteomes" id="UP000224006"/>
    </source>
</evidence>
<feature type="region of interest" description="Disordered" evidence="1">
    <location>
        <begin position="1628"/>
        <end position="1665"/>
    </location>
</feature>
<feature type="compositionally biased region" description="Low complexity" evidence="1">
    <location>
        <begin position="163"/>
        <end position="184"/>
    </location>
</feature>
<dbReference type="VEuPathDB" id="ToxoDB:BESB_011830"/>
<feature type="region of interest" description="Disordered" evidence="1">
    <location>
        <begin position="1513"/>
        <end position="1535"/>
    </location>
</feature>
<feature type="region of interest" description="Disordered" evidence="1">
    <location>
        <begin position="1855"/>
        <end position="2029"/>
    </location>
</feature>
<feature type="compositionally biased region" description="Basic and acidic residues" evidence="1">
    <location>
        <begin position="532"/>
        <end position="543"/>
    </location>
</feature>
<dbReference type="RefSeq" id="XP_029216580.1">
    <property type="nucleotide sequence ID" value="XM_029359913.1"/>
</dbReference>
<dbReference type="EMBL" id="NWUJ01000010">
    <property type="protein sequence ID" value="PFH32571.1"/>
    <property type="molecule type" value="Genomic_DNA"/>
</dbReference>
<feature type="compositionally biased region" description="Basic residues" evidence="1">
    <location>
        <begin position="23"/>
        <end position="41"/>
    </location>
</feature>
<feature type="region of interest" description="Disordered" evidence="1">
    <location>
        <begin position="2317"/>
        <end position="2480"/>
    </location>
</feature>
<feature type="region of interest" description="Disordered" evidence="1">
    <location>
        <begin position="906"/>
        <end position="997"/>
    </location>
</feature>
<feature type="compositionally biased region" description="Low complexity" evidence="1">
    <location>
        <begin position="1315"/>
        <end position="1324"/>
    </location>
</feature>
<accession>A0A2A9M8E6</accession>
<feature type="region of interest" description="Disordered" evidence="1">
    <location>
        <begin position="1439"/>
        <end position="1478"/>
    </location>
</feature>
<feature type="compositionally biased region" description="Basic residues" evidence="1">
    <location>
        <begin position="77"/>
        <end position="93"/>
    </location>
</feature>
<feature type="compositionally biased region" description="Polar residues" evidence="1">
    <location>
        <begin position="2001"/>
        <end position="2013"/>
    </location>
</feature>
<gene>
    <name evidence="2" type="ORF">BESB_011830</name>
</gene>
<comment type="caution">
    <text evidence="2">The sequence shown here is derived from an EMBL/GenBank/DDBJ whole genome shotgun (WGS) entry which is preliminary data.</text>
</comment>
<dbReference type="OrthoDB" id="333965at2759"/>
<feature type="compositionally biased region" description="Basic and acidic residues" evidence="1">
    <location>
        <begin position="52"/>
        <end position="63"/>
    </location>
</feature>
<feature type="region of interest" description="Disordered" evidence="1">
    <location>
        <begin position="21"/>
        <end position="126"/>
    </location>
</feature>
<protein>
    <recommendedName>
        <fullName evidence="4">AP2/ERF domain-containing protein</fullName>
    </recommendedName>
</protein>
<feature type="compositionally biased region" description="Pro residues" evidence="1">
    <location>
        <begin position="1450"/>
        <end position="1466"/>
    </location>
</feature>
<feature type="compositionally biased region" description="Basic and acidic residues" evidence="1">
    <location>
        <begin position="2065"/>
        <end position="2075"/>
    </location>
</feature>
<evidence type="ECO:0000256" key="1">
    <source>
        <dbReference type="SAM" id="MobiDB-lite"/>
    </source>
</evidence>
<feature type="compositionally biased region" description="Basic and acidic residues" evidence="1">
    <location>
        <begin position="2088"/>
        <end position="2099"/>
    </location>
</feature>
<feature type="compositionally biased region" description="Low complexity" evidence="1">
    <location>
        <begin position="2274"/>
        <end position="2284"/>
    </location>
</feature>
<organism evidence="2 3">
    <name type="scientific">Besnoitia besnoiti</name>
    <name type="common">Apicomplexan protozoan</name>
    <dbReference type="NCBI Taxonomy" id="94643"/>
    <lineage>
        <taxon>Eukaryota</taxon>
        <taxon>Sar</taxon>
        <taxon>Alveolata</taxon>
        <taxon>Apicomplexa</taxon>
        <taxon>Conoidasida</taxon>
        <taxon>Coccidia</taxon>
        <taxon>Eucoccidiorida</taxon>
        <taxon>Eimeriorina</taxon>
        <taxon>Sarcocystidae</taxon>
        <taxon>Besnoitia</taxon>
    </lineage>
</organism>
<feature type="compositionally biased region" description="Pro residues" evidence="1">
    <location>
        <begin position="656"/>
        <end position="673"/>
    </location>
</feature>